<keyword evidence="2" id="KW-0560">Oxidoreductase</keyword>
<dbReference type="PANTHER" id="PTHR11908">
    <property type="entry name" value="XANTHINE DEHYDROGENASE"/>
    <property type="match status" value="1"/>
</dbReference>
<accession>A0ABN2GWP4</accession>
<reference evidence="4 5" key="1">
    <citation type="journal article" date="2019" name="Int. J. Syst. Evol. Microbiol.">
        <title>The Global Catalogue of Microorganisms (GCM) 10K type strain sequencing project: providing services to taxonomists for standard genome sequencing and annotation.</title>
        <authorList>
            <consortium name="The Broad Institute Genomics Platform"/>
            <consortium name="The Broad Institute Genome Sequencing Center for Infectious Disease"/>
            <person name="Wu L."/>
            <person name="Ma J."/>
        </authorList>
    </citation>
    <scope>NUCLEOTIDE SEQUENCE [LARGE SCALE GENOMIC DNA]</scope>
    <source>
        <strain evidence="4 5">JCM 14718</strain>
    </source>
</reference>
<dbReference type="Gene3D" id="3.90.1170.50">
    <property type="entry name" value="Aldehyde oxidase/xanthine dehydrogenase, a/b hammerhead"/>
    <property type="match status" value="1"/>
</dbReference>
<dbReference type="InterPro" id="IPR036856">
    <property type="entry name" value="Ald_Oxase/Xan_DH_a/b_sf"/>
</dbReference>
<dbReference type="Pfam" id="PF20256">
    <property type="entry name" value="MoCoBD_2"/>
    <property type="match status" value="1"/>
</dbReference>
<feature type="domain" description="Aldehyde oxidase/xanthine dehydrogenase a/b hammerhead" evidence="3">
    <location>
        <begin position="23"/>
        <end position="138"/>
    </location>
</feature>
<protein>
    <submittedName>
        <fullName evidence="4">Molybdopterin-dependent oxidoreductase</fullName>
    </submittedName>
</protein>
<dbReference type="InterPro" id="IPR037165">
    <property type="entry name" value="AldOxase/xan_DH_Mopterin-bd_sf"/>
</dbReference>
<dbReference type="InterPro" id="IPR000674">
    <property type="entry name" value="Ald_Oxase/Xan_DH_a/b"/>
</dbReference>
<dbReference type="Pfam" id="PF01315">
    <property type="entry name" value="Ald_Xan_dh_C"/>
    <property type="match status" value="1"/>
</dbReference>
<dbReference type="InterPro" id="IPR046867">
    <property type="entry name" value="AldOxase/xan_DH_MoCoBD2"/>
</dbReference>
<dbReference type="InterPro" id="IPR016208">
    <property type="entry name" value="Ald_Oxase/xanthine_DH-like"/>
</dbReference>
<comment type="caution">
    <text evidence="4">The sequence shown here is derived from an EMBL/GenBank/DDBJ whole genome shotgun (WGS) entry which is preliminary data.</text>
</comment>
<proteinExistence type="predicted"/>
<dbReference type="EMBL" id="BAAANY010000009">
    <property type="protein sequence ID" value="GAA1678106.1"/>
    <property type="molecule type" value="Genomic_DNA"/>
</dbReference>
<evidence type="ECO:0000313" key="4">
    <source>
        <dbReference type="EMBL" id="GAA1678106.1"/>
    </source>
</evidence>
<keyword evidence="1" id="KW-0500">Molybdenum</keyword>
<sequence>MTSVAEPEVGKARTRKEDARLITGRTRWTDNLVLAGMQHISMVRSPYASARITGAHVEAARAMPGVSAVYTGADLDAEQSGLPCGWPINADDTPPRHVSIAVDTVRFAGEIVAVVVARTAVAARDAADAVEIDYEPLTPVLDLESALSEGSPLVHAEMGSNKWAFFPFDAAAAGSGGDATVAIAAAEADPDQIVVKRRFRQQRLIPAFMEPRSVVVDPTSEQLTVWSSTQVPHILKTMMSVTLGLSESKLRVIAPDVGGGFGGKLQVTPEEVLSVLVSRRLGRPVKWTETRSESLVSAHHGRDQIQDITIAAKRDGTITALRAELIADMGAYFGLFTPAVPVFGCFIFPAIYKIPAYLFTCTDVMTNKTPTDAYRGAGRPEATFAIERIVDELAVELGREPLELREQNWIKNTEFPYTNAGGLTYDSGNYEAATEKAKEIFDYDGLRAEQRRRREAKDPVQLGIGISTFTEMCGLAPSRLLGALGAGAGGWEHASVRMLATGKVEVVTGSSPHGQGHETAWSQIAADQLGVPFEDIEVLHGDTQSSPKGLDTYGSRSLPVGGIALVKACEKVVAKAKRVAAHLLEASEDDVEFDAGRFSVRGTDAGVQIQEVAFATFLSHNFPEGMEPSLDSDATFDPENFSFPHGTHFCATEVDTETGRVRIRKYVCVDDVGKVVNPLIVEGQVHGGLAQGIAQALYEGATYDENGTLTTGTFADYLLPSAADLPHFDTDRTETPATTNPLGVKGVGEAGTIASTPAVVNSVLDATRHLGVSDIEMPLTPMRVWAAVHSGQSAAGGGLGSIDASGGAR</sequence>
<dbReference type="SMART" id="SM01008">
    <property type="entry name" value="Ald_Xan_dh_C"/>
    <property type="match status" value="1"/>
</dbReference>
<evidence type="ECO:0000313" key="5">
    <source>
        <dbReference type="Proteomes" id="UP001500618"/>
    </source>
</evidence>
<evidence type="ECO:0000259" key="3">
    <source>
        <dbReference type="SMART" id="SM01008"/>
    </source>
</evidence>
<dbReference type="PANTHER" id="PTHR11908:SF132">
    <property type="entry name" value="ALDEHYDE OXIDASE 1-RELATED"/>
    <property type="match status" value="1"/>
</dbReference>
<organism evidence="4 5">
    <name type="scientific">Fodinicola feengrottensis</name>
    <dbReference type="NCBI Taxonomy" id="435914"/>
    <lineage>
        <taxon>Bacteria</taxon>
        <taxon>Bacillati</taxon>
        <taxon>Actinomycetota</taxon>
        <taxon>Actinomycetes</taxon>
        <taxon>Mycobacteriales</taxon>
        <taxon>Fodinicola</taxon>
    </lineage>
</organism>
<dbReference type="InterPro" id="IPR008274">
    <property type="entry name" value="AldOxase/xan_DH_MoCoBD1"/>
</dbReference>
<evidence type="ECO:0000256" key="2">
    <source>
        <dbReference type="ARBA" id="ARBA00023002"/>
    </source>
</evidence>
<dbReference type="SUPFAM" id="SSF56003">
    <property type="entry name" value="Molybdenum cofactor-binding domain"/>
    <property type="match status" value="1"/>
</dbReference>
<keyword evidence="5" id="KW-1185">Reference proteome</keyword>
<name>A0ABN2GWP4_9ACTN</name>
<dbReference type="Proteomes" id="UP001500618">
    <property type="component" value="Unassembled WGS sequence"/>
</dbReference>
<gene>
    <name evidence="4" type="ORF">GCM10009765_29270</name>
</gene>
<dbReference type="RefSeq" id="WP_344310661.1">
    <property type="nucleotide sequence ID" value="NZ_BAAANY010000009.1"/>
</dbReference>
<dbReference type="SUPFAM" id="SSF54665">
    <property type="entry name" value="CO dehydrogenase molybdoprotein N-domain-like"/>
    <property type="match status" value="1"/>
</dbReference>
<evidence type="ECO:0000256" key="1">
    <source>
        <dbReference type="ARBA" id="ARBA00022505"/>
    </source>
</evidence>
<dbReference type="Gene3D" id="3.30.365.10">
    <property type="entry name" value="Aldehyde oxidase/xanthine dehydrogenase, molybdopterin binding domain"/>
    <property type="match status" value="4"/>
</dbReference>
<dbReference type="Pfam" id="PF02738">
    <property type="entry name" value="MoCoBD_1"/>
    <property type="match status" value="1"/>
</dbReference>